<dbReference type="InterPro" id="IPR000641">
    <property type="entry name" value="CbxX/CfxQ"/>
</dbReference>
<dbReference type="STRING" id="574376.BAMA_19300"/>
<dbReference type="FunFam" id="3.40.50.300:FF:000216">
    <property type="entry name" value="Type VII secretion ATPase EccA"/>
    <property type="match status" value="1"/>
</dbReference>
<dbReference type="SUPFAM" id="SSF52540">
    <property type="entry name" value="P-loop containing nucleoside triphosphate hydrolases"/>
    <property type="match status" value="1"/>
</dbReference>
<sequence>MMISEHYKRQLMKEAKQLDVALGQTSELERLAQEITDEQVDKAVLELIKNLGILTKKQSLPRMEQKQEKIIETLYKYLGASKVDGLIQDLKESSNVSLDVLLNQLDELVGLEDVKQQVRDLIDYNQIQQLRVKNGLKKSNKTLHMAFLGNPGTAKTTVARIVGRMYKAIGLLSKGQFIEASRTDLIAEYQGQTAIKVKRLINRAKGGVLFIDEAYSLTENDHSDSYGRESLTELTKALEDYRNDLVVIVAGYTDLMDQFFESNPGLKSRFNTYISFSDYSLDELVQIFTYTCKQNDYIADEQAIKKVRDLLQTKLNEKDEHFSNGRLVRNLFDDITLNQSKRLSKFPGHIAKESLMIITKEDVPQDSGLVSIDQ</sequence>
<dbReference type="SMART" id="SM00382">
    <property type="entry name" value="AAA"/>
    <property type="match status" value="1"/>
</dbReference>
<evidence type="ECO:0000313" key="6">
    <source>
        <dbReference type="Proteomes" id="UP000027822"/>
    </source>
</evidence>
<dbReference type="PANTHER" id="PTHR43392:SF2">
    <property type="entry name" value="AAA-TYPE ATPASE FAMILY PROTEIN _ ANKYRIN REPEAT FAMILY PROTEIN"/>
    <property type="match status" value="1"/>
</dbReference>
<dbReference type="Pfam" id="PF17866">
    <property type="entry name" value="AAA_lid_6"/>
    <property type="match status" value="1"/>
</dbReference>
<dbReference type="InterPro" id="IPR003593">
    <property type="entry name" value="AAA+_ATPase"/>
</dbReference>
<name>A0A073K089_9BACI</name>
<dbReference type="Gene3D" id="3.40.50.300">
    <property type="entry name" value="P-loop containing nucleotide triphosphate hydrolases"/>
    <property type="match status" value="1"/>
</dbReference>
<gene>
    <name evidence="5" type="ORF">BAMA_19300</name>
</gene>
<dbReference type="InterPro" id="IPR041627">
    <property type="entry name" value="AAA_lid_6"/>
</dbReference>
<dbReference type="Gene3D" id="1.10.8.60">
    <property type="match status" value="1"/>
</dbReference>
<dbReference type="CDD" id="cd00009">
    <property type="entry name" value="AAA"/>
    <property type="match status" value="1"/>
</dbReference>
<dbReference type="Pfam" id="PF00004">
    <property type="entry name" value="AAA"/>
    <property type="match status" value="1"/>
</dbReference>
<keyword evidence="3" id="KW-0067">ATP-binding</keyword>
<proteinExistence type="inferred from homology"/>
<comment type="caution">
    <text evidence="5">The sequence shown here is derived from an EMBL/GenBank/DDBJ whole genome shotgun (WGS) entry which is preliminary data.</text>
</comment>
<dbReference type="InterPro" id="IPR027417">
    <property type="entry name" value="P-loop_NTPase"/>
</dbReference>
<accession>A0A073K089</accession>
<dbReference type="Proteomes" id="UP000027822">
    <property type="component" value="Unassembled WGS sequence"/>
</dbReference>
<dbReference type="RefSeq" id="WP_200874668.1">
    <property type="nucleotide sequence ID" value="NZ_CBCSJC010000007.1"/>
</dbReference>
<evidence type="ECO:0000256" key="3">
    <source>
        <dbReference type="ARBA" id="ARBA00022840"/>
    </source>
</evidence>
<keyword evidence="2" id="KW-0547">Nucleotide-binding</keyword>
<comment type="similarity">
    <text evidence="1">Belongs to the CbxX/CfxQ family.</text>
</comment>
<evidence type="ECO:0000256" key="1">
    <source>
        <dbReference type="ARBA" id="ARBA00010378"/>
    </source>
</evidence>
<dbReference type="EMBL" id="JOTN01000005">
    <property type="protein sequence ID" value="KEK19916.1"/>
    <property type="molecule type" value="Genomic_DNA"/>
</dbReference>
<dbReference type="PRINTS" id="PR00819">
    <property type="entry name" value="CBXCFQXSUPER"/>
</dbReference>
<reference evidence="5 6" key="1">
    <citation type="submission" date="2014-06" db="EMBL/GenBank/DDBJ databases">
        <title>Draft genome sequence of Bacillus manliponensis JCM 15802 (MCCC 1A00708).</title>
        <authorList>
            <person name="Lai Q."/>
            <person name="Liu Y."/>
            <person name="Shao Z."/>
        </authorList>
    </citation>
    <scope>NUCLEOTIDE SEQUENCE [LARGE SCALE GENOMIC DNA]</scope>
    <source>
        <strain evidence="5 6">JCM 15802</strain>
    </source>
</reference>
<dbReference type="InterPro" id="IPR050773">
    <property type="entry name" value="CbxX/CfxQ_RuBisCO_ESX"/>
</dbReference>
<evidence type="ECO:0000313" key="5">
    <source>
        <dbReference type="EMBL" id="KEK19916.1"/>
    </source>
</evidence>
<dbReference type="PANTHER" id="PTHR43392">
    <property type="entry name" value="AAA-TYPE ATPASE FAMILY PROTEIN / ANKYRIN REPEAT FAMILY PROTEIN"/>
    <property type="match status" value="1"/>
</dbReference>
<dbReference type="GO" id="GO:0005524">
    <property type="term" value="F:ATP binding"/>
    <property type="evidence" value="ECO:0007669"/>
    <property type="project" value="UniProtKB-KW"/>
</dbReference>
<keyword evidence="6" id="KW-1185">Reference proteome</keyword>
<dbReference type="GO" id="GO:0016887">
    <property type="term" value="F:ATP hydrolysis activity"/>
    <property type="evidence" value="ECO:0007669"/>
    <property type="project" value="InterPro"/>
</dbReference>
<dbReference type="AlphaFoldDB" id="A0A073K089"/>
<protein>
    <submittedName>
        <fullName evidence="5">Stage V sporulation protein K</fullName>
    </submittedName>
</protein>
<dbReference type="InterPro" id="IPR003959">
    <property type="entry name" value="ATPase_AAA_core"/>
</dbReference>
<dbReference type="eggNOG" id="COG0464">
    <property type="taxonomic scope" value="Bacteria"/>
</dbReference>
<feature type="domain" description="AAA+ ATPase" evidence="4">
    <location>
        <begin position="141"/>
        <end position="278"/>
    </location>
</feature>
<organism evidence="5 6">
    <name type="scientific">Bacillus manliponensis</name>
    <dbReference type="NCBI Taxonomy" id="574376"/>
    <lineage>
        <taxon>Bacteria</taxon>
        <taxon>Bacillati</taxon>
        <taxon>Bacillota</taxon>
        <taxon>Bacilli</taxon>
        <taxon>Bacillales</taxon>
        <taxon>Bacillaceae</taxon>
        <taxon>Bacillus</taxon>
        <taxon>Bacillus cereus group</taxon>
    </lineage>
</organism>
<evidence type="ECO:0000256" key="2">
    <source>
        <dbReference type="ARBA" id="ARBA00022741"/>
    </source>
</evidence>
<evidence type="ECO:0000259" key="4">
    <source>
        <dbReference type="SMART" id="SM00382"/>
    </source>
</evidence>